<keyword evidence="3" id="KW-1185">Reference proteome</keyword>
<reference evidence="2 3" key="1">
    <citation type="journal article" date="2018" name="Front. Microbiol.">
        <title>Hydrolytic Capabilities as a Key to Environmental Success: Chitinolytic and Cellulolytic Acidobacteria From Acidic Sub-arctic Soils and Boreal Peatlands.</title>
        <authorList>
            <person name="Belova S.E."/>
            <person name="Ravin N.V."/>
            <person name="Pankratov T.A."/>
            <person name="Rakitin A.L."/>
            <person name="Ivanova A.A."/>
            <person name="Beletsky A.V."/>
            <person name="Mardanov A.V."/>
            <person name="Sinninghe Damste J.S."/>
            <person name="Dedysh S.N."/>
        </authorList>
    </citation>
    <scope>NUCLEOTIDE SEQUENCE [LARGE SCALE GENOMIC DNA]</scope>
    <source>
        <strain evidence="2 3">SBC82</strain>
    </source>
</reference>
<keyword evidence="1" id="KW-0472">Membrane</keyword>
<proteinExistence type="predicted"/>
<name>A0A2Z5G7Q4_9BACT</name>
<evidence type="ECO:0000313" key="2">
    <source>
        <dbReference type="EMBL" id="AXC15302.1"/>
    </source>
</evidence>
<accession>A0A2Z5G7Q4</accession>
<dbReference type="Proteomes" id="UP000253606">
    <property type="component" value="Chromosome"/>
</dbReference>
<gene>
    <name evidence="2" type="ORF">ACPOL_6058</name>
</gene>
<sequence>MDMKGTSSRQKLHDELVANVPLTRLSTCLVGALITTPIYFVTGTMLLSTPGATIECKGLHSMNSLGLSLFKDVMSFGVSLYFISYHGQTAMLAESRTNA</sequence>
<evidence type="ECO:0000256" key="1">
    <source>
        <dbReference type="SAM" id="Phobius"/>
    </source>
</evidence>
<dbReference type="KEGG" id="abas:ACPOL_6058"/>
<feature type="transmembrane region" description="Helical" evidence="1">
    <location>
        <begin position="21"/>
        <end position="42"/>
    </location>
</feature>
<feature type="transmembrane region" description="Helical" evidence="1">
    <location>
        <begin position="62"/>
        <end position="83"/>
    </location>
</feature>
<organism evidence="2 3">
    <name type="scientific">Acidisarcina polymorpha</name>
    <dbReference type="NCBI Taxonomy" id="2211140"/>
    <lineage>
        <taxon>Bacteria</taxon>
        <taxon>Pseudomonadati</taxon>
        <taxon>Acidobacteriota</taxon>
        <taxon>Terriglobia</taxon>
        <taxon>Terriglobales</taxon>
        <taxon>Acidobacteriaceae</taxon>
        <taxon>Acidisarcina</taxon>
    </lineage>
</organism>
<protein>
    <submittedName>
        <fullName evidence="2">Uncharacterized protein</fullName>
    </submittedName>
</protein>
<evidence type="ECO:0000313" key="3">
    <source>
        <dbReference type="Proteomes" id="UP000253606"/>
    </source>
</evidence>
<dbReference type="AlphaFoldDB" id="A0A2Z5G7Q4"/>
<keyword evidence="1" id="KW-0812">Transmembrane</keyword>
<keyword evidence="1" id="KW-1133">Transmembrane helix</keyword>
<dbReference type="EMBL" id="CP030840">
    <property type="protein sequence ID" value="AXC15302.1"/>
    <property type="molecule type" value="Genomic_DNA"/>
</dbReference>